<sequence>MAMLGGVFWSLGNMLAIPIIKRLGLALGLLVWNATSTIFGWVIGTWGGFGIHARPASMMWLSYLGMILIFIGGAMFMFVKNKPPYENEEVKYKVYEESDGHFRKVPIDTTDVESAIETSEWKGSLESKQRISGVIMALIAGILFGLNLLPIIEVQDNEELYPGAPKEGLPYVFSQCVGAFITSSIGFFIYALIRRNNVEINPKVTIPALISGFLWAIGETLLINATSELSAAITYPISAKLPGCVAALWSIFYFKEIEKGNNLVLLIVAIFITLVGATCIGVSK</sequence>
<protein>
    <submittedName>
        <fullName evidence="2">Transmembrane protein 144</fullName>
    </submittedName>
</protein>
<organism evidence="1 2">
    <name type="scientific">Panagrolaimus sp. ES5</name>
    <dbReference type="NCBI Taxonomy" id="591445"/>
    <lineage>
        <taxon>Eukaryota</taxon>
        <taxon>Metazoa</taxon>
        <taxon>Ecdysozoa</taxon>
        <taxon>Nematoda</taxon>
        <taxon>Chromadorea</taxon>
        <taxon>Rhabditida</taxon>
        <taxon>Tylenchina</taxon>
        <taxon>Panagrolaimomorpha</taxon>
        <taxon>Panagrolaimoidea</taxon>
        <taxon>Panagrolaimidae</taxon>
        <taxon>Panagrolaimus</taxon>
    </lineage>
</organism>
<reference evidence="2" key="1">
    <citation type="submission" date="2022-11" db="UniProtKB">
        <authorList>
            <consortium name="WormBaseParasite"/>
        </authorList>
    </citation>
    <scope>IDENTIFICATION</scope>
</reference>
<evidence type="ECO:0000313" key="1">
    <source>
        <dbReference type="Proteomes" id="UP000887579"/>
    </source>
</evidence>
<dbReference type="WBParaSite" id="ES5_v2.g13106.t1">
    <property type="protein sequence ID" value="ES5_v2.g13106.t1"/>
    <property type="gene ID" value="ES5_v2.g13106"/>
</dbReference>
<name>A0AC34F791_9BILA</name>
<evidence type="ECO:0000313" key="2">
    <source>
        <dbReference type="WBParaSite" id="ES5_v2.g13106.t1"/>
    </source>
</evidence>
<proteinExistence type="predicted"/>
<dbReference type="Proteomes" id="UP000887579">
    <property type="component" value="Unplaced"/>
</dbReference>
<accession>A0AC34F791</accession>